<feature type="region of interest" description="Disordered" evidence="1">
    <location>
        <begin position="1"/>
        <end position="25"/>
    </location>
</feature>
<feature type="transmembrane region" description="Helical" evidence="2">
    <location>
        <begin position="45"/>
        <end position="69"/>
    </location>
</feature>
<keyword evidence="4" id="KW-1185">Reference proteome</keyword>
<name>A0A246JHX2_9BURK</name>
<evidence type="ECO:0000313" key="3">
    <source>
        <dbReference type="EMBL" id="OWQ92224.1"/>
    </source>
</evidence>
<comment type="caution">
    <text evidence="3">The sequence shown here is derived from an EMBL/GenBank/DDBJ whole genome shotgun (WGS) entry which is preliminary data.</text>
</comment>
<accession>A0A246JHX2</accession>
<keyword evidence="2" id="KW-1133">Transmembrane helix</keyword>
<evidence type="ECO:0000313" key="4">
    <source>
        <dbReference type="Proteomes" id="UP000197468"/>
    </source>
</evidence>
<proteinExistence type="predicted"/>
<reference evidence="3 4" key="1">
    <citation type="journal article" date="2008" name="Int. J. Syst. Evol. Microbiol.">
        <title>Description of Roseateles aquatilis sp. nov. and Roseateles terrae sp. nov., in the class Betaproteobacteria, and emended description of the genus Roseateles.</title>
        <authorList>
            <person name="Gomila M."/>
            <person name="Bowien B."/>
            <person name="Falsen E."/>
            <person name="Moore E.R."/>
            <person name="Lalucat J."/>
        </authorList>
    </citation>
    <scope>NUCLEOTIDE SEQUENCE [LARGE SCALE GENOMIC DNA]</scope>
    <source>
        <strain evidence="3 4">CCUG 48205</strain>
    </source>
</reference>
<keyword evidence="2" id="KW-0472">Membrane</keyword>
<dbReference type="EMBL" id="NIOF01000002">
    <property type="protein sequence ID" value="OWQ92224.1"/>
    <property type="molecule type" value="Genomic_DNA"/>
</dbReference>
<feature type="transmembrane region" description="Helical" evidence="2">
    <location>
        <begin position="81"/>
        <end position="102"/>
    </location>
</feature>
<protein>
    <submittedName>
        <fullName evidence="3">Uncharacterized protein</fullName>
    </submittedName>
</protein>
<dbReference type="AlphaFoldDB" id="A0A246JHX2"/>
<gene>
    <name evidence="3" type="ORF">CDN99_07745</name>
</gene>
<evidence type="ECO:0000256" key="2">
    <source>
        <dbReference type="SAM" id="Phobius"/>
    </source>
</evidence>
<keyword evidence="2" id="KW-0812">Transmembrane</keyword>
<feature type="transmembrane region" description="Helical" evidence="2">
    <location>
        <begin position="114"/>
        <end position="134"/>
    </location>
</feature>
<evidence type="ECO:0000256" key="1">
    <source>
        <dbReference type="SAM" id="MobiDB-lite"/>
    </source>
</evidence>
<dbReference type="Proteomes" id="UP000197468">
    <property type="component" value="Unassembled WGS sequence"/>
</dbReference>
<sequence>MDTGIAPDNAGSPRGPSPAGDSPPWTTAIALPQFRRSAMTKPARAAVSTTLSSTATSGLAGLMLGQGVLALAVHHGRSVEGLGFALVFLLAGAASVACFLLHRHRQHRPRDEPAPMRAWLVALALGVLGSIYWAGTL</sequence>
<organism evidence="3 4">
    <name type="scientific">Roseateles aquatilis</name>
    <dbReference type="NCBI Taxonomy" id="431061"/>
    <lineage>
        <taxon>Bacteria</taxon>
        <taxon>Pseudomonadati</taxon>
        <taxon>Pseudomonadota</taxon>
        <taxon>Betaproteobacteria</taxon>
        <taxon>Burkholderiales</taxon>
        <taxon>Sphaerotilaceae</taxon>
        <taxon>Roseateles</taxon>
    </lineage>
</organism>